<evidence type="ECO:0000313" key="2">
    <source>
        <dbReference type="EMBL" id="RFA17212.1"/>
    </source>
</evidence>
<evidence type="ECO:0000313" key="3">
    <source>
        <dbReference type="Proteomes" id="UP000256709"/>
    </source>
</evidence>
<organism evidence="2 3">
    <name type="scientific">Subtercola boreus</name>
    <dbReference type="NCBI Taxonomy" id="120213"/>
    <lineage>
        <taxon>Bacteria</taxon>
        <taxon>Bacillati</taxon>
        <taxon>Actinomycetota</taxon>
        <taxon>Actinomycetes</taxon>
        <taxon>Micrococcales</taxon>
        <taxon>Microbacteriaceae</taxon>
        <taxon>Subtercola</taxon>
    </lineage>
</organism>
<dbReference type="RefSeq" id="WP_116281251.1">
    <property type="nucleotide sequence ID" value="NZ_NBXA01000001.1"/>
</dbReference>
<keyword evidence="1" id="KW-0732">Signal</keyword>
<sequence length="240" mass="24270">MVDKRVWFAVGAGIVLVVAGVATAAALSTATADPAVGSMALTGSAACESTDTTTSTITWTLENRSSHPATLLGFDGTEPVGISQSPSGTEIPAAGPGGPGTVTFTQVLAGTGTAGLTATVGWEFDESRSTTSEVTVQGKDCRVPVSVGELTATQPDCAADDPGLDGTLLVEGAGDGVRFEVSADGGTPVVMYPGERYNVILEKEPVTAVVTPIVDDDQRLDGFDPGDWTVTFALPADSCS</sequence>
<proteinExistence type="predicted"/>
<dbReference type="Proteomes" id="UP000256709">
    <property type="component" value="Unassembled WGS sequence"/>
</dbReference>
<name>A0A3E0W4G7_9MICO</name>
<reference evidence="2 3" key="1">
    <citation type="submission" date="2017-04" db="EMBL/GenBank/DDBJ databases">
        <title>Comparative genome analysis of Subtercola boreus.</title>
        <authorList>
            <person name="Cho Y.-J."/>
            <person name="Cho A."/>
            <person name="Kim O.-S."/>
            <person name="Lee J.-I."/>
        </authorList>
    </citation>
    <scope>NUCLEOTIDE SEQUENCE [LARGE SCALE GENOMIC DNA]</scope>
    <source>
        <strain evidence="2 3">P27444</strain>
    </source>
</reference>
<dbReference type="EMBL" id="NBXA01000001">
    <property type="protein sequence ID" value="RFA17212.1"/>
    <property type="molecule type" value="Genomic_DNA"/>
</dbReference>
<protein>
    <recommendedName>
        <fullName evidence="4">Ig-like domain-containing protein</fullName>
    </recommendedName>
</protein>
<comment type="caution">
    <text evidence="2">The sequence shown here is derived from an EMBL/GenBank/DDBJ whole genome shotgun (WGS) entry which is preliminary data.</text>
</comment>
<evidence type="ECO:0000256" key="1">
    <source>
        <dbReference type="SAM" id="SignalP"/>
    </source>
</evidence>
<dbReference type="AlphaFoldDB" id="A0A3E0W4G7"/>
<gene>
    <name evidence="2" type="ORF">B7R21_00250</name>
</gene>
<accession>A0A3E0W4G7</accession>
<evidence type="ECO:0008006" key="4">
    <source>
        <dbReference type="Google" id="ProtNLM"/>
    </source>
</evidence>
<feature type="signal peptide" evidence="1">
    <location>
        <begin position="1"/>
        <end position="24"/>
    </location>
</feature>
<feature type="chain" id="PRO_5017762201" description="Ig-like domain-containing protein" evidence="1">
    <location>
        <begin position="25"/>
        <end position="240"/>
    </location>
</feature>